<protein>
    <submittedName>
        <fullName evidence="5">Putative transcriptional regulator, AsnC family protein</fullName>
    </submittedName>
</protein>
<keyword evidence="3" id="KW-0804">Transcription</keyword>
<dbReference type="SUPFAM" id="SSF54909">
    <property type="entry name" value="Dimeric alpha+beta barrel"/>
    <property type="match status" value="1"/>
</dbReference>
<keyword evidence="2" id="KW-0238">DNA-binding</keyword>
<proteinExistence type="predicted"/>
<dbReference type="Proteomes" id="UP000465361">
    <property type="component" value="Unassembled WGS sequence"/>
</dbReference>
<dbReference type="InterPro" id="IPR011008">
    <property type="entry name" value="Dimeric_a/b-barrel"/>
</dbReference>
<dbReference type="EMBL" id="BLKW01000002">
    <property type="protein sequence ID" value="GFG73186.1"/>
    <property type="molecule type" value="Genomic_DNA"/>
</dbReference>
<dbReference type="InterPro" id="IPR036388">
    <property type="entry name" value="WH-like_DNA-bd_sf"/>
</dbReference>
<evidence type="ECO:0000256" key="1">
    <source>
        <dbReference type="ARBA" id="ARBA00023015"/>
    </source>
</evidence>
<keyword evidence="1" id="KW-0805">Transcription regulation</keyword>
<dbReference type="InterPro" id="IPR019888">
    <property type="entry name" value="Tscrpt_reg_AsnC-like"/>
</dbReference>
<dbReference type="AlphaFoldDB" id="A0A7I9XUY2"/>
<reference evidence="5 6" key="1">
    <citation type="journal article" date="2019" name="Emerg. Microbes Infect.">
        <title>Comprehensive subspecies identification of 175 nontuberculous mycobacteria species based on 7547 genomic profiles.</title>
        <authorList>
            <person name="Matsumoto Y."/>
            <person name="Kinjo T."/>
            <person name="Motooka D."/>
            <person name="Nabeya D."/>
            <person name="Jung N."/>
            <person name="Uechi K."/>
            <person name="Horii T."/>
            <person name="Iida T."/>
            <person name="Fujita J."/>
            <person name="Nakamura S."/>
        </authorList>
    </citation>
    <scope>NUCLEOTIDE SEQUENCE [LARGE SCALE GENOMIC DNA]</scope>
    <source>
        <strain evidence="5 6">JCM 17322</strain>
    </source>
</reference>
<dbReference type="InterPro" id="IPR000485">
    <property type="entry name" value="AsnC-type_HTH_dom"/>
</dbReference>
<keyword evidence="6" id="KW-1185">Reference proteome</keyword>
<organism evidence="5 6">
    <name type="scientific">Mycobacterium botniense</name>
    <dbReference type="NCBI Taxonomy" id="84962"/>
    <lineage>
        <taxon>Bacteria</taxon>
        <taxon>Bacillati</taxon>
        <taxon>Actinomycetota</taxon>
        <taxon>Actinomycetes</taxon>
        <taxon>Mycobacteriales</taxon>
        <taxon>Mycobacteriaceae</taxon>
        <taxon>Mycobacterium</taxon>
    </lineage>
</organism>
<accession>A0A7I9XUY2</accession>
<dbReference type="Pfam" id="PF01037">
    <property type="entry name" value="AsnC_trans_reg"/>
    <property type="match status" value="1"/>
</dbReference>
<gene>
    <name evidence="5" type="ORF">MBOT_05510</name>
</gene>
<evidence type="ECO:0000259" key="4">
    <source>
        <dbReference type="PROSITE" id="PS50956"/>
    </source>
</evidence>
<dbReference type="SUPFAM" id="SSF46785">
    <property type="entry name" value="Winged helix' DNA-binding domain"/>
    <property type="match status" value="1"/>
</dbReference>
<dbReference type="SMART" id="SM00344">
    <property type="entry name" value="HTH_ASNC"/>
    <property type="match status" value="1"/>
</dbReference>
<name>A0A7I9XUY2_9MYCO</name>
<dbReference type="Gene3D" id="1.10.10.10">
    <property type="entry name" value="Winged helix-like DNA-binding domain superfamily/Winged helix DNA-binding domain"/>
    <property type="match status" value="1"/>
</dbReference>
<comment type="caution">
    <text evidence="5">The sequence shown here is derived from an EMBL/GenBank/DDBJ whole genome shotgun (WGS) entry which is preliminary data.</text>
</comment>
<dbReference type="InterPro" id="IPR019887">
    <property type="entry name" value="Tscrpt_reg_AsnC/Lrp_C"/>
</dbReference>
<evidence type="ECO:0000313" key="6">
    <source>
        <dbReference type="Proteomes" id="UP000465361"/>
    </source>
</evidence>
<dbReference type="PANTHER" id="PTHR30154:SF34">
    <property type="entry name" value="TRANSCRIPTIONAL REGULATOR AZLB"/>
    <property type="match status" value="1"/>
</dbReference>
<dbReference type="PRINTS" id="PR00033">
    <property type="entry name" value="HTHASNC"/>
</dbReference>
<dbReference type="GO" id="GO:0043200">
    <property type="term" value="P:response to amino acid"/>
    <property type="evidence" value="ECO:0007669"/>
    <property type="project" value="TreeGrafter"/>
</dbReference>
<feature type="domain" description="HTH asnC-type" evidence="4">
    <location>
        <begin position="34"/>
        <end position="95"/>
    </location>
</feature>
<dbReference type="GO" id="GO:0005829">
    <property type="term" value="C:cytosol"/>
    <property type="evidence" value="ECO:0007669"/>
    <property type="project" value="TreeGrafter"/>
</dbReference>
<dbReference type="PROSITE" id="PS50956">
    <property type="entry name" value="HTH_ASNC_2"/>
    <property type="match status" value="1"/>
</dbReference>
<dbReference type="Pfam" id="PF13404">
    <property type="entry name" value="HTH_AsnC-type"/>
    <property type="match status" value="1"/>
</dbReference>
<dbReference type="Gene3D" id="3.30.70.920">
    <property type="match status" value="1"/>
</dbReference>
<evidence type="ECO:0000313" key="5">
    <source>
        <dbReference type="EMBL" id="GFG73186.1"/>
    </source>
</evidence>
<sequence length="180" mass="20551">MLFYCLLEYILFIPSFGTTGAVNTMDDTADSIPLDEVDRSLIRALVADGRISMLELSKRAHVSRTHLYSRIERLQQAAIVEGFTARINLAKAGFATSALIALSIHQNAWRDLSAQLRTLRYIERYLLVGGDFDVLVMVRTPDNETLRTMVLERLHSMPGIRSTRTWLVFDEWQGDPSKWF</sequence>
<dbReference type="GO" id="GO:0043565">
    <property type="term" value="F:sequence-specific DNA binding"/>
    <property type="evidence" value="ECO:0007669"/>
    <property type="project" value="InterPro"/>
</dbReference>
<dbReference type="InterPro" id="IPR036390">
    <property type="entry name" value="WH_DNA-bd_sf"/>
</dbReference>
<evidence type="ECO:0000256" key="2">
    <source>
        <dbReference type="ARBA" id="ARBA00023125"/>
    </source>
</evidence>
<dbReference type="PANTHER" id="PTHR30154">
    <property type="entry name" value="LEUCINE-RESPONSIVE REGULATORY PROTEIN"/>
    <property type="match status" value="1"/>
</dbReference>
<evidence type="ECO:0000256" key="3">
    <source>
        <dbReference type="ARBA" id="ARBA00023163"/>
    </source>
</evidence>